<evidence type="ECO:0000313" key="3">
    <source>
        <dbReference type="Proteomes" id="UP000652681"/>
    </source>
</evidence>
<protein>
    <submittedName>
        <fullName evidence="2">Uncharacterized protein</fullName>
    </submittedName>
</protein>
<proteinExistence type="predicted"/>
<gene>
    <name evidence="2" type="ORF">H9Y05_12670</name>
</gene>
<feature type="chain" id="PRO_5035326642" evidence="1">
    <location>
        <begin position="20"/>
        <end position="140"/>
    </location>
</feature>
<dbReference type="Proteomes" id="UP000652681">
    <property type="component" value="Unassembled WGS sequence"/>
</dbReference>
<dbReference type="EMBL" id="JACVEL010000009">
    <property type="protein sequence ID" value="MBC9813324.1"/>
    <property type="molecule type" value="Genomic_DNA"/>
</dbReference>
<organism evidence="2 3">
    <name type="scientific">Taishania pollutisoli</name>
    <dbReference type="NCBI Taxonomy" id="2766479"/>
    <lineage>
        <taxon>Bacteria</taxon>
        <taxon>Pseudomonadati</taxon>
        <taxon>Bacteroidota</taxon>
        <taxon>Flavobacteriia</taxon>
        <taxon>Flavobacteriales</taxon>
        <taxon>Crocinitomicaceae</taxon>
        <taxon>Taishania</taxon>
    </lineage>
</organism>
<evidence type="ECO:0000256" key="1">
    <source>
        <dbReference type="SAM" id="SignalP"/>
    </source>
</evidence>
<sequence length="140" mass="16013">MKKTLLVTLSFFTLNGLFAQDGCFDRLQKAFEKRGAYTISDDMHRNVILSFFTPDGQECLNGKVRVENGFITSIFIQYNEGDYELLDRKFTNAQKTPPKISNGISEMIYVADGQKIRVVFIDKLKPKAREYKTADLPTDL</sequence>
<feature type="signal peptide" evidence="1">
    <location>
        <begin position="1"/>
        <end position="19"/>
    </location>
</feature>
<dbReference type="RefSeq" id="WP_163492662.1">
    <property type="nucleotide sequence ID" value="NZ_JACVEL010000009.1"/>
</dbReference>
<name>A0A8J6P790_9FLAO</name>
<evidence type="ECO:0000313" key="2">
    <source>
        <dbReference type="EMBL" id="MBC9813324.1"/>
    </source>
</evidence>
<accession>A0A8J6P790</accession>
<comment type="caution">
    <text evidence="2">The sequence shown here is derived from an EMBL/GenBank/DDBJ whole genome shotgun (WGS) entry which is preliminary data.</text>
</comment>
<keyword evidence="1" id="KW-0732">Signal</keyword>
<reference evidence="2" key="1">
    <citation type="submission" date="2020-09" db="EMBL/GenBank/DDBJ databases">
        <title>Taishania pollutisoli gen. nov., sp. nov., Isolated from Tetrabromobisphenol A-Contaminated Soil.</title>
        <authorList>
            <person name="Chen Q."/>
        </authorList>
    </citation>
    <scope>NUCLEOTIDE SEQUENCE</scope>
    <source>
        <strain evidence="2">CZZ-1</strain>
    </source>
</reference>
<keyword evidence="3" id="KW-1185">Reference proteome</keyword>
<dbReference type="AlphaFoldDB" id="A0A8J6P790"/>